<protein>
    <submittedName>
        <fullName evidence="2">Tripartite tricarboxylate transporter family receptor domain protein</fullName>
    </submittedName>
</protein>
<comment type="similarity">
    <text evidence="1">Belongs to the UPF0065 (bug) family.</text>
</comment>
<comment type="caution">
    <text evidence="2">The sequence shown here is derived from an EMBL/GenBank/DDBJ whole genome shotgun (WGS) entry which is preliminary data.</text>
</comment>
<sequence length="114" mass="12123">MGHIAEGRLKALAVTSNQRLSLLPEVPTLQELGLSGFEAGSWNGVFAPSGTPAAHVRILSDALLAASKDPAVVQSFNRLGFQVRGEGSAELGRFLAADIARWKKVIDDADIRVE</sequence>
<dbReference type="PANTHER" id="PTHR42928:SF5">
    <property type="entry name" value="BLR1237 PROTEIN"/>
    <property type="match status" value="1"/>
</dbReference>
<dbReference type="Gene3D" id="3.40.190.10">
    <property type="entry name" value="Periplasmic binding protein-like II"/>
    <property type="match status" value="1"/>
</dbReference>
<dbReference type="EMBL" id="JGWH01000065">
    <property type="protein sequence ID" value="KCV36325.1"/>
    <property type="molecule type" value="Genomic_DNA"/>
</dbReference>
<keyword evidence="2" id="KW-0675">Receptor</keyword>
<dbReference type="InterPro" id="IPR005064">
    <property type="entry name" value="BUG"/>
</dbReference>
<organism evidence="2 3">
    <name type="scientific">Bordetella bronchiseptica 00-P-2796</name>
    <dbReference type="NCBI Taxonomy" id="1331199"/>
    <lineage>
        <taxon>Bacteria</taxon>
        <taxon>Pseudomonadati</taxon>
        <taxon>Pseudomonadota</taxon>
        <taxon>Betaproteobacteria</taxon>
        <taxon>Burkholderiales</taxon>
        <taxon>Alcaligenaceae</taxon>
        <taxon>Bordetella</taxon>
    </lineage>
</organism>
<dbReference type="Pfam" id="PF03401">
    <property type="entry name" value="TctC"/>
    <property type="match status" value="1"/>
</dbReference>
<gene>
    <name evidence="2" type="ORF">L490_5199</name>
</gene>
<reference evidence="2 3" key="1">
    <citation type="submission" date="2014-03" db="EMBL/GenBank/DDBJ databases">
        <title>Genome sequence of Bordetella bronchiseptica.</title>
        <authorList>
            <person name="Harvill E."/>
            <person name="Goodfield L.L."/>
            <person name="Ivanov Y.V."/>
            <person name="Meyer J.A."/>
            <person name="Muse S.J."/>
            <person name="Jacobs N."/>
            <person name="Bendor L."/>
            <person name="Smallridge W.E."/>
            <person name="Brinkac L.M."/>
            <person name="Sanka R."/>
            <person name="Kim M."/>
            <person name="Losada L."/>
        </authorList>
    </citation>
    <scope>NUCLEOTIDE SEQUENCE [LARGE SCALE GENOMIC DNA]</scope>
    <source>
        <strain evidence="2 3">00-P-2796</strain>
    </source>
</reference>
<keyword evidence="3" id="KW-1185">Reference proteome</keyword>
<evidence type="ECO:0000313" key="3">
    <source>
        <dbReference type="Proteomes" id="UP000025756"/>
    </source>
</evidence>
<dbReference type="Gene3D" id="3.40.190.150">
    <property type="entry name" value="Bordetella uptake gene, domain 1"/>
    <property type="match status" value="1"/>
</dbReference>
<dbReference type="PANTHER" id="PTHR42928">
    <property type="entry name" value="TRICARBOXYLATE-BINDING PROTEIN"/>
    <property type="match status" value="1"/>
</dbReference>
<proteinExistence type="inferred from homology"/>
<evidence type="ECO:0000313" key="2">
    <source>
        <dbReference type="EMBL" id="KCV36325.1"/>
    </source>
</evidence>
<name>A0ABR4RHB2_BORBO</name>
<accession>A0ABR4RHB2</accession>
<dbReference type="Proteomes" id="UP000025756">
    <property type="component" value="Unassembled WGS sequence"/>
</dbReference>
<dbReference type="InterPro" id="IPR042100">
    <property type="entry name" value="Bug_dom1"/>
</dbReference>
<evidence type="ECO:0000256" key="1">
    <source>
        <dbReference type="ARBA" id="ARBA00006987"/>
    </source>
</evidence>